<proteinExistence type="predicted"/>
<evidence type="ECO:0000313" key="1">
    <source>
        <dbReference type="EMBL" id="MDT0476274.1"/>
    </source>
</evidence>
<dbReference type="EMBL" id="JAVRFF010000040">
    <property type="protein sequence ID" value="MDT0476274.1"/>
    <property type="molecule type" value="Genomic_DNA"/>
</dbReference>
<sequence>MNSPDSLIRSVAESIARRIADQTRPVRSLASVVKLAENDEADEALDDLAHVIEYFRISIHRAEYDQLVAAAGQLHAMDSLTNLNVEQFVAEQN</sequence>
<name>A0ABU2UT93_9ACTN</name>
<dbReference type="RefSeq" id="WP_311636977.1">
    <property type="nucleotide sequence ID" value="NZ_JAVRFF010000040.1"/>
</dbReference>
<protein>
    <submittedName>
        <fullName evidence="1">Uncharacterized protein</fullName>
    </submittedName>
</protein>
<comment type="caution">
    <text evidence="1">The sequence shown here is derived from an EMBL/GenBank/DDBJ whole genome shotgun (WGS) entry which is preliminary data.</text>
</comment>
<gene>
    <name evidence="1" type="ORF">RM863_29525</name>
</gene>
<organism evidence="1 2">
    <name type="scientific">Streptomyces hintoniae</name>
    <dbReference type="NCBI Taxonomy" id="3075521"/>
    <lineage>
        <taxon>Bacteria</taxon>
        <taxon>Bacillati</taxon>
        <taxon>Actinomycetota</taxon>
        <taxon>Actinomycetes</taxon>
        <taxon>Kitasatosporales</taxon>
        <taxon>Streptomycetaceae</taxon>
        <taxon>Streptomyces</taxon>
    </lineage>
</organism>
<evidence type="ECO:0000313" key="2">
    <source>
        <dbReference type="Proteomes" id="UP001180489"/>
    </source>
</evidence>
<keyword evidence="2" id="KW-1185">Reference proteome</keyword>
<accession>A0ABU2UT93</accession>
<reference evidence="1" key="1">
    <citation type="submission" date="2024-05" db="EMBL/GenBank/DDBJ databases">
        <title>30 novel species of actinomycetes from the DSMZ collection.</title>
        <authorList>
            <person name="Nouioui I."/>
        </authorList>
    </citation>
    <scope>NUCLEOTIDE SEQUENCE</scope>
    <source>
        <strain evidence="1">DSM 41014</strain>
    </source>
</reference>
<dbReference type="Proteomes" id="UP001180489">
    <property type="component" value="Unassembled WGS sequence"/>
</dbReference>